<evidence type="ECO:0000313" key="3">
    <source>
        <dbReference type="Proteomes" id="UP000270661"/>
    </source>
</evidence>
<feature type="domain" description="Alginate lyase 2" evidence="1">
    <location>
        <begin position="7"/>
        <end position="222"/>
    </location>
</feature>
<reference evidence="2 3" key="1">
    <citation type="submission" date="2018-08" db="EMBL/GenBank/DDBJ databases">
        <title>Recombination of ecologically and evolutionarily significant loci maintains genetic cohesion in the Pseudomonas syringae species complex.</title>
        <authorList>
            <person name="Dillon M."/>
            <person name="Thakur S."/>
            <person name="Almeida R.N.D."/>
            <person name="Weir B.S."/>
            <person name="Guttman D.S."/>
        </authorList>
    </citation>
    <scope>NUCLEOTIDE SEQUENCE [LARGE SCALE GENOMIC DNA]</scope>
    <source>
        <strain evidence="2 3">NCPPB2445</strain>
    </source>
</reference>
<dbReference type="Pfam" id="PF08787">
    <property type="entry name" value="Alginate_lyase2"/>
    <property type="match status" value="1"/>
</dbReference>
<name>A0A3M3EMJ5_9PSED</name>
<comment type="caution">
    <text evidence="2">The sequence shown here is derived from an EMBL/GenBank/DDBJ whole genome shotgun (WGS) entry which is preliminary data.</text>
</comment>
<dbReference type="EMBL" id="RBOJ01000065">
    <property type="protein sequence ID" value="RMM50462.1"/>
    <property type="molecule type" value="Genomic_DNA"/>
</dbReference>
<dbReference type="InterPro" id="IPR014895">
    <property type="entry name" value="Alginate_lyase_2"/>
</dbReference>
<sequence>MERLTMIDLTVWNITLPIQTPALTVATKAVPTLRNQYFTHTGDKIVFWAPVTGSHTGKSKYPRSELRETSKDGKLRNWRFNSGVNTLKGTLAVNQVPSAGRVVVAQIHAKDAPAPLLKLVYRFTKGVGNLDVEYRVKPKDAKSPVMFTVPNVALNKVFTYTLQMDKQGKVTVLINNLGKQVKLDPSWYGYNFYFKAGVYTLDNVGYATEGGKVTYSKLDVSHK</sequence>
<dbReference type="AlphaFoldDB" id="A0A3M3EMJ5"/>
<keyword evidence="3" id="KW-1185">Reference proteome</keyword>
<organism evidence="2 3">
    <name type="scientific">Pseudomonas corrugata</name>
    <dbReference type="NCBI Taxonomy" id="47879"/>
    <lineage>
        <taxon>Bacteria</taxon>
        <taxon>Pseudomonadati</taxon>
        <taxon>Pseudomonadota</taxon>
        <taxon>Gammaproteobacteria</taxon>
        <taxon>Pseudomonadales</taxon>
        <taxon>Pseudomonadaceae</taxon>
        <taxon>Pseudomonas</taxon>
    </lineage>
</organism>
<dbReference type="Proteomes" id="UP000270661">
    <property type="component" value="Unassembled WGS sequence"/>
</dbReference>
<dbReference type="SUPFAM" id="SSF49899">
    <property type="entry name" value="Concanavalin A-like lectins/glucanases"/>
    <property type="match status" value="1"/>
</dbReference>
<evidence type="ECO:0000259" key="1">
    <source>
        <dbReference type="Pfam" id="PF08787"/>
    </source>
</evidence>
<protein>
    <recommendedName>
        <fullName evidence="1">Alginate lyase 2 domain-containing protein</fullName>
    </recommendedName>
</protein>
<dbReference type="Gene3D" id="2.60.120.200">
    <property type="match status" value="1"/>
</dbReference>
<accession>A0A3M3EMJ5</accession>
<proteinExistence type="predicted"/>
<evidence type="ECO:0000313" key="2">
    <source>
        <dbReference type="EMBL" id="RMM50462.1"/>
    </source>
</evidence>
<dbReference type="InterPro" id="IPR013320">
    <property type="entry name" value="ConA-like_dom_sf"/>
</dbReference>
<gene>
    <name evidence="2" type="ORF">ALQ77_00473</name>
</gene>
<dbReference type="STRING" id="47879.AXG94_05210"/>